<dbReference type="GO" id="GO:0045944">
    <property type="term" value="P:positive regulation of transcription by RNA polymerase II"/>
    <property type="evidence" value="ECO:0007669"/>
    <property type="project" value="TreeGrafter"/>
</dbReference>
<evidence type="ECO:0000256" key="3">
    <source>
        <dbReference type="ARBA" id="ARBA00023125"/>
    </source>
</evidence>
<protein>
    <recommendedName>
        <fullName evidence="7">Zn(2)-C6 fungal-type domain-containing protein</fullName>
    </recommendedName>
</protein>
<keyword evidence="4" id="KW-0804">Transcription</keyword>
<keyword evidence="9" id="KW-1185">Reference proteome</keyword>
<reference evidence="8 9" key="1">
    <citation type="submission" date="2015-01" db="EMBL/GenBank/DDBJ databases">
        <title>The Genome Sequence of Cladophialophora immunda CBS83496.</title>
        <authorList>
            <consortium name="The Broad Institute Genomics Platform"/>
            <person name="Cuomo C."/>
            <person name="de Hoog S."/>
            <person name="Gorbushina A."/>
            <person name="Stielow B."/>
            <person name="Teixiera M."/>
            <person name="Abouelleil A."/>
            <person name="Chapman S.B."/>
            <person name="Priest M."/>
            <person name="Young S.K."/>
            <person name="Wortman J."/>
            <person name="Nusbaum C."/>
            <person name="Birren B."/>
        </authorList>
    </citation>
    <scope>NUCLEOTIDE SEQUENCE [LARGE SCALE GENOMIC DNA]</scope>
    <source>
        <strain evidence="8 9">CBS 83496</strain>
    </source>
</reference>
<dbReference type="VEuPathDB" id="FungiDB:PV07_01614"/>
<dbReference type="AlphaFoldDB" id="A0A0D2BBB5"/>
<evidence type="ECO:0000256" key="1">
    <source>
        <dbReference type="ARBA" id="ARBA00004123"/>
    </source>
</evidence>
<dbReference type="STRING" id="569365.A0A0D2BBB5"/>
<evidence type="ECO:0000313" key="8">
    <source>
        <dbReference type="EMBL" id="KIW34867.1"/>
    </source>
</evidence>
<evidence type="ECO:0000256" key="2">
    <source>
        <dbReference type="ARBA" id="ARBA00023015"/>
    </source>
</evidence>
<dbReference type="InterPro" id="IPR021858">
    <property type="entry name" value="Fun_TF"/>
</dbReference>
<dbReference type="PANTHER" id="PTHR37534">
    <property type="entry name" value="TRANSCRIPTIONAL ACTIVATOR PROTEIN UGA3"/>
    <property type="match status" value="1"/>
</dbReference>
<evidence type="ECO:0000256" key="5">
    <source>
        <dbReference type="ARBA" id="ARBA00023242"/>
    </source>
</evidence>
<evidence type="ECO:0000256" key="4">
    <source>
        <dbReference type="ARBA" id="ARBA00023163"/>
    </source>
</evidence>
<keyword evidence="5" id="KW-0539">Nucleus</keyword>
<evidence type="ECO:0000256" key="6">
    <source>
        <dbReference type="SAM" id="MobiDB-lite"/>
    </source>
</evidence>
<dbReference type="GO" id="GO:0000981">
    <property type="term" value="F:DNA-binding transcription factor activity, RNA polymerase II-specific"/>
    <property type="evidence" value="ECO:0007669"/>
    <property type="project" value="InterPro"/>
</dbReference>
<dbReference type="Proteomes" id="UP000054466">
    <property type="component" value="Unassembled WGS sequence"/>
</dbReference>
<dbReference type="GO" id="GO:0000976">
    <property type="term" value="F:transcription cis-regulatory region binding"/>
    <property type="evidence" value="ECO:0007669"/>
    <property type="project" value="TreeGrafter"/>
</dbReference>
<dbReference type="PROSITE" id="PS00463">
    <property type="entry name" value="ZN2_CY6_FUNGAL_1"/>
    <property type="match status" value="1"/>
</dbReference>
<dbReference type="Pfam" id="PF11951">
    <property type="entry name" value="Fungal_trans_2"/>
    <property type="match status" value="1"/>
</dbReference>
<keyword evidence="2" id="KW-0805">Transcription regulation</keyword>
<organism evidence="8 9">
    <name type="scientific">Cladophialophora immunda</name>
    <dbReference type="NCBI Taxonomy" id="569365"/>
    <lineage>
        <taxon>Eukaryota</taxon>
        <taxon>Fungi</taxon>
        <taxon>Dikarya</taxon>
        <taxon>Ascomycota</taxon>
        <taxon>Pezizomycotina</taxon>
        <taxon>Eurotiomycetes</taxon>
        <taxon>Chaetothyriomycetidae</taxon>
        <taxon>Chaetothyriales</taxon>
        <taxon>Herpotrichiellaceae</taxon>
        <taxon>Cladophialophora</taxon>
    </lineage>
</organism>
<keyword evidence="3" id="KW-0238">DNA-binding</keyword>
<dbReference type="Pfam" id="PF00172">
    <property type="entry name" value="Zn_clus"/>
    <property type="match status" value="1"/>
</dbReference>
<evidence type="ECO:0000259" key="7">
    <source>
        <dbReference type="PROSITE" id="PS50048"/>
    </source>
</evidence>
<dbReference type="SMART" id="SM00066">
    <property type="entry name" value="GAL4"/>
    <property type="match status" value="1"/>
</dbReference>
<name>A0A0D2BBB5_9EURO</name>
<gene>
    <name evidence="8" type="ORF">PV07_01614</name>
</gene>
<dbReference type="PANTHER" id="PTHR37534:SF2">
    <property type="entry name" value="N-ACETYLTRANSFERASE DOMAIN-CONTAINING PROTEIN"/>
    <property type="match status" value="1"/>
</dbReference>
<dbReference type="OrthoDB" id="4109458at2759"/>
<dbReference type="HOGENOM" id="CLU_008719_5_1_1"/>
<comment type="subcellular location">
    <subcellularLocation>
        <location evidence="1">Nucleus</location>
    </subcellularLocation>
</comment>
<dbReference type="RefSeq" id="XP_016255083.1">
    <property type="nucleotide sequence ID" value="XM_016388155.1"/>
</dbReference>
<feature type="region of interest" description="Disordered" evidence="6">
    <location>
        <begin position="131"/>
        <end position="257"/>
    </location>
</feature>
<accession>A0A0D2BBB5</accession>
<dbReference type="CDD" id="cd00067">
    <property type="entry name" value="GAL4"/>
    <property type="match status" value="1"/>
</dbReference>
<dbReference type="EMBL" id="KN847040">
    <property type="protein sequence ID" value="KIW34867.1"/>
    <property type="molecule type" value="Genomic_DNA"/>
</dbReference>
<dbReference type="InterPro" id="IPR001138">
    <property type="entry name" value="Zn2Cys6_DnaBD"/>
</dbReference>
<feature type="compositionally biased region" description="Polar residues" evidence="6">
    <location>
        <begin position="146"/>
        <end position="166"/>
    </location>
</feature>
<dbReference type="Gene3D" id="4.10.240.10">
    <property type="entry name" value="Zn(2)-C6 fungal-type DNA-binding domain"/>
    <property type="match status" value="1"/>
</dbReference>
<feature type="compositionally biased region" description="Low complexity" evidence="6">
    <location>
        <begin position="131"/>
        <end position="145"/>
    </location>
</feature>
<dbReference type="GO" id="GO:0008270">
    <property type="term" value="F:zinc ion binding"/>
    <property type="evidence" value="ECO:0007669"/>
    <property type="project" value="InterPro"/>
</dbReference>
<sequence length="649" mass="72070">MVDGVTIFGMMRSIDFPGLESSLDIFYPWHIRKSEIMQGGRVPKVVRTRTGCLTCRKRRKKCDESVPVCVNCNRTSRRCEYGAWVRFKPVAGGVDKHKTAATSTASPPQKSSLRAKVLLHDADRFQFQTNAASSHHLPSSSAPQATPSESESTDTPQTLLPSTATLCVTRRPGNDTDEVESHYGPGYRRLSTPSPVFPPLTASLDRPSPATGSPVLDEPPGTDNRALVTNIPIGMNTNNTSTRHDSPESAEQDASRSFGNVSAKTLLDHSPAIYASVTEILTREEEVPFVQEYLRYVGRWMENSDPLRHFTVRNVHELLDNSLCRACILALSARYKYSTDSSCSSRLELQLYQNALQKLINSATVEQATCATLVSCILLAVYEMMTSKYSDWLRHLEGCAAILTSKGWNASTGGLVSSCFWSYAKVDIWAAFCNNTCTLMPPKVWFDDTKNLLSGVDVEFGQHATILLWVFARIVNFLSYADKQPVHETRAEWTELWDALEAWKDMGSNSTNPVMSLGAEAGAETRTGASPFPTVIYVNHTSVIAWTMYHTGIVLLLEMKEFCSLGLTREAVGDLIYSNARMACGIIASNLDPPCLVNSIQSLWICGRNMRAAAEKMKVLQLLTTVQRETGWKCGWRSQDLLRMWEVDL</sequence>
<dbReference type="GO" id="GO:0005634">
    <property type="term" value="C:nucleus"/>
    <property type="evidence" value="ECO:0007669"/>
    <property type="project" value="UniProtKB-SubCell"/>
</dbReference>
<dbReference type="SUPFAM" id="SSF57701">
    <property type="entry name" value="Zn2/Cys6 DNA-binding domain"/>
    <property type="match status" value="1"/>
</dbReference>
<dbReference type="InterPro" id="IPR036864">
    <property type="entry name" value="Zn2-C6_fun-type_DNA-bd_sf"/>
</dbReference>
<proteinExistence type="predicted"/>
<feature type="domain" description="Zn(2)-C6 fungal-type" evidence="7">
    <location>
        <begin position="51"/>
        <end position="81"/>
    </location>
</feature>
<dbReference type="GeneID" id="27340808"/>
<evidence type="ECO:0000313" key="9">
    <source>
        <dbReference type="Proteomes" id="UP000054466"/>
    </source>
</evidence>
<dbReference type="PROSITE" id="PS50048">
    <property type="entry name" value="ZN2_CY6_FUNGAL_2"/>
    <property type="match status" value="1"/>
</dbReference>